<evidence type="ECO:0000256" key="2">
    <source>
        <dbReference type="SAM" id="MobiDB-lite"/>
    </source>
</evidence>
<feature type="coiled-coil region" evidence="1">
    <location>
        <begin position="64"/>
        <end position="91"/>
    </location>
</feature>
<gene>
    <name evidence="3" type="ORF">OVA965_LOCUS19825</name>
    <name evidence="4" type="ORF">TMI583_LOCUS20010</name>
</gene>
<feature type="non-terminal residue" evidence="4">
    <location>
        <position position="1"/>
    </location>
</feature>
<evidence type="ECO:0000313" key="3">
    <source>
        <dbReference type="EMBL" id="CAF1112737.1"/>
    </source>
</evidence>
<dbReference type="AlphaFoldDB" id="A0A8S2L5I3"/>
<comment type="caution">
    <text evidence="4">The sequence shown here is derived from an EMBL/GenBank/DDBJ whole genome shotgun (WGS) entry which is preliminary data.</text>
</comment>
<evidence type="ECO:0000313" key="5">
    <source>
        <dbReference type="Proteomes" id="UP000682733"/>
    </source>
</evidence>
<sequence length="211" mass="24452">MTRNQSSNVTDTNTDETTTNGNTLNDSFMEFLTQFETDFNSNVRVAEESRWTDERRQEEGSVRREMEQIEAEKLAEQKRILDERNHQLLEEQLAFEQRNNLPPSNPATFDDLIIPPHLTLNSRSERFLLYDNHDSDRRIIIFSSDYQLGLLAVVSRGLWTGSTRCDHKAQSTHEEVLTETNKNVSELPMHLNLDFEKAGENAYRAVFPDAD</sequence>
<name>A0A8S2L5I3_9BILA</name>
<dbReference type="EMBL" id="CAJNOK010010330">
    <property type="protein sequence ID" value="CAF1112737.1"/>
    <property type="molecule type" value="Genomic_DNA"/>
</dbReference>
<dbReference type="Proteomes" id="UP000682733">
    <property type="component" value="Unassembled WGS sequence"/>
</dbReference>
<evidence type="ECO:0000313" key="4">
    <source>
        <dbReference type="EMBL" id="CAF3881434.1"/>
    </source>
</evidence>
<evidence type="ECO:0000256" key="1">
    <source>
        <dbReference type="SAM" id="Coils"/>
    </source>
</evidence>
<feature type="region of interest" description="Disordered" evidence="2">
    <location>
        <begin position="1"/>
        <end position="24"/>
    </location>
</feature>
<dbReference type="Proteomes" id="UP000677228">
    <property type="component" value="Unassembled WGS sequence"/>
</dbReference>
<dbReference type="EMBL" id="CAJOBA010013905">
    <property type="protein sequence ID" value="CAF3881434.1"/>
    <property type="molecule type" value="Genomic_DNA"/>
</dbReference>
<protein>
    <submittedName>
        <fullName evidence="4">Uncharacterized protein</fullName>
    </submittedName>
</protein>
<reference evidence="4" key="1">
    <citation type="submission" date="2021-02" db="EMBL/GenBank/DDBJ databases">
        <authorList>
            <person name="Nowell W R."/>
        </authorList>
    </citation>
    <scope>NUCLEOTIDE SEQUENCE</scope>
</reference>
<feature type="compositionally biased region" description="Low complexity" evidence="2">
    <location>
        <begin position="8"/>
        <end position="24"/>
    </location>
</feature>
<accession>A0A8S2L5I3</accession>
<organism evidence="4 5">
    <name type="scientific">Didymodactylos carnosus</name>
    <dbReference type="NCBI Taxonomy" id="1234261"/>
    <lineage>
        <taxon>Eukaryota</taxon>
        <taxon>Metazoa</taxon>
        <taxon>Spiralia</taxon>
        <taxon>Gnathifera</taxon>
        <taxon>Rotifera</taxon>
        <taxon>Eurotatoria</taxon>
        <taxon>Bdelloidea</taxon>
        <taxon>Philodinida</taxon>
        <taxon>Philodinidae</taxon>
        <taxon>Didymodactylos</taxon>
    </lineage>
</organism>
<keyword evidence="1" id="KW-0175">Coiled coil</keyword>
<proteinExistence type="predicted"/>